<sequence>MKRGGARGLSARATEAEETTSSTLFSPCSSFRIRCDRHILIQFCADFDPILVGDETVTVIFFNVEGKASCNGKGFKDNNALAERIESILSLIQFQAKNAIGKTVTKSLPTPTVSGKGRCSNKLSEKQCESCMDDAINDIRRSCKNAFAARVSGAKCSISYKTG</sequence>
<dbReference type="InterPro" id="IPR038408">
    <property type="entry name" value="GNK2_sf"/>
</dbReference>
<dbReference type="InterPro" id="IPR002902">
    <property type="entry name" value="GNK2"/>
</dbReference>
<dbReference type="AlphaFoldDB" id="A0A5P1EBV9"/>
<evidence type="ECO:0000313" key="5">
    <source>
        <dbReference type="Proteomes" id="UP000243459"/>
    </source>
</evidence>
<dbReference type="EMBL" id="CM007387">
    <property type="protein sequence ID" value="ONK63366.1"/>
    <property type="molecule type" value="Genomic_DNA"/>
</dbReference>
<dbReference type="CDD" id="cd23509">
    <property type="entry name" value="Gnk2-like"/>
    <property type="match status" value="1"/>
</dbReference>
<gene>
    <name evidence="4" type="ORF">A4U43_C07F14320</name>
</gene>
<dbReference type="Gene3D" id="3.30.430.20">
    <property type="entry name" value="Gnk2 domain, C-X8-C-X2-C motif"/>
    <property type="match status" value="1"/>
</dbReference>
<protein>
    <recommendedName>
        <fullName evidence="3">Gnk2-homologous domain-containing protein</fullName>
    </recommendedName>
</protein>
<keyword evidence="5" id="KW-1185">Reference proteome</keyword>
<keyword evidence="1" id="KW-0732">Signal</keyword>
<proteinExistence type="predicted"/>
<name>A0A5P1EBV9_ASPOF</name>
<reference evidence="5" key="1">
    <citation type="journal article" date="2017" name="Nat. Commun.">
        <title>The asparagus genome sheds light on the origin and evolution of a young Y chromosome.</title>
        <authorList>
            <person name="Harkess A."/>
            <person name="Zhou J."/>
            <person name="Xu C."/>
            <person name="Bowers J.E."/>
            <person name="Van der Hulst R."/>
            <person name="Ayyampalayam S."/>
            <person name="Mercati F."/>
            <person name="Riccardi P."/>
            <person name="McKain M.R."/>
            <person name="Kakrana A."/>
            <person name="Tang H."/>
            <person name="Ray J."/>
            <person name="Groenendijk J."/>
            <person name="Arikit S."/>
            <person name="Mathioni S.M."/>
            <person name="Nakano M."/>
            <person name="Shan H."/>
            <person name="Telgmann-Rauber A."/>
            <person name="Kanno A."/>
            <person name="Yue Z."/>
            <person name="Chen H."/>
            <person name="Li W."/>
            <person name="Chen Y."/>
            <person name="Xu X."/>
            <person name="Zhang Y."/>
            <person name="Luo S."/>
            <person name="Chen H."/>
            <person name="Gao J."/>
            <person name="Mao Z."/>
            <person name="Pires J.C."/>
            <person name="Luo M."/>
            <person name="Kudrna D."/>
            <person name="Wing R.A."/>
            <person name="Meyers B.C."/>
            <person name="Yi K."/>
            <person name="Kong H."/>
            <person name="Lavrijsen P."/>
            <person name="Sunseri F."/>
            <person name="Falavigna A."/>
            <person name="Ye Y."/>
            <person name="Leebens-Mack J.H."/>
            <person name="Chen G."/>
        </authorList>
    </citation>
    <scope>NUCLEOTIDE SEQUENCE [LARGE SCALE GENOMIC DNA]</scope>
    <source>
        <strain evidence="5">cv. DH0086</strain>
    </source>
</reference>
<feature type="domain" description="Gnk2-homologous" evidence="3">
    <location>
        <begin position="63"/>
        <end position="163"/>
    </location>
</feature>
<dbReference type="Proteomes" id="UP000243459">
    <property type="component" value="Chromosome 7"/>
</dbReference>
<evidence type="ECO:0000259" key="3">
    <source>
        <dbReference type="PROSITE" id="PS51473"/>
    </source>
</evidence>
<accession>A0A5P1EBV9</accession>
<dbReference type="PROSITE" id="PS51473">
    <property type="entry name" value="GNK2"/>
    <property type="match status" value="1"/>
</dbReference>
<dbReference type="Pfam" id="PF01657">
    <property type="entry name" value="Stress-antifung"/>
    <property type="match status" value="1"/>
</dbReference>
<organism evidence="4 5">
    <name type="scientific">Asparagus officinalis</name>
    <name type="common">Garden asparagus</name>
    <dbReference type="NCBI Taxonomy" id="4686"/>
    <lineage>
        <taxon>Eukaryota</taxon>
        <taxon>Viridiplantae</taxon>
        <taxon>Streptophyta</taxon>
        <taxon>Embryophyta</taxon>
        <taxon>Tracheophyta</taxon>
        <taxon>Spermatophyta</taxon>
        <taxon>Magnoliopsida</taxon>
        <taxon>Liliopsida</taxon>
        <taxon>Asparagales</taxon>
        <taxon>Asparagaceae</taxon>
        <taxon>Asparagoideae</taxon>
        <taxon>Asparagus</taxon>
    </lineage>
</organism>
<evidence type="ECO:0000256" key="2">
    <source>
        <dbReference type="ARBA" id="ARBA00022737"/>
    </source>
</evidence>
<keyword evidence="2" id="KW-0677">Repeat</keyword>
<dbReference type="Gramene" id="ONK63366">
    <property type="protein sequence ID" value="ONK63366"/>
    <property type="gene ID" value="A4U43_C07F14320"/>
</dbReference>
<evidence type="ECO:0000256" key="1">
    <source>
        <dbReference type="ARBA" id="ARBA00022729"/>
    </source>
</evidence>
<evidence type="ECO:0000313" key="4">
    <source>
        <dbReference type="EMBL" id="ONK63366.1"/>
    </source>
</evidence>